<dbReference type="Gene3D" id="3.40.395.10">
    <property type="entry name" value="Adenoviral Proteinase, Chain A"/>
    <property type="match status" value="1"/>
</dbReference>
<dbReference type="GO" id="GO:0006508">
    <property type="term" value="P:proteolysis"/>
    <property type="evidence" value="ECO:0007669"/>
    <property type="project" value="UniProtKB-KW"/>
</dbReference>
<reference evidence="6 7" key="1">
    <citation type="submission" date="2024-05" db="EMBL/GenBank/DDBJ databases">
        <authorList>
            <person name="Wallberg A."/>
        </authorList>
    </citation>
    <scope>NUCLEOTIDE SEQUENCE [LARGE SCALE GENOMIC DNA]</scope>
</reference>
<gene>
    <name evidence="6" type="ORF">MNOR_LOCUS14375</name>
</gene>
<dbReference type="PANTHER" id="PTHR46468">
    <property type="entry name" value="SENTRIN-SPECIFIC PROTEASE 8"/>
    <property type="match status" value="1"/>
</dbReference>
<evidence type="ECO:0000259" key="5">
    <source>
        <dbReference type="PROSITE" id="PS50600"/>
    </source>
</evidence>
<accession>A0AAV2QL81</accession>
<protein>
    <recommendedName>
        <fullName evidence="5">Ubiquitin-like protease family profile domain-containing protein</fullName>
    </recommendedName>
</protein>
<dbReference type="GO" id="GO:0008234">
    <property type="term" value="F:cysteine-type peptidase activity"/>
    <property type="evidence" value="ECO:0007669"/>
    <property type="project" value="UniProtKB-KW"/>
</dbReference>
<dbReference type="GO" id="GO:0019784">
    <property type="term" value="F:deNEDDylase activity"/>
    <property type="evidence" value="ECO:0007669"/>
    <property type="project" value="InterPro"/>
</dbReference>
<dbReference type="EMBL" id="CAXKWB010008580">
    <property type="protein sequence ID" value="CAL4091567.1"/>
    <property type="molecule type" value="Genomic_DNA"/>
</dbReference>
<dbReference type="SUPFAM" id="SSF54001">
    <property type="entry name" value="Cysteine proteinases"/>
    <property type="match status" value="1"/>
</dbReference>
<organism evidence="6 7">
    <name type="scientific">Meganyctiphanes norvegica</name>
    <name type="common">Northern krill</name>
    <name type="synonym">Thysanopoda norvegica</name>
    <dbReference type="NCBI Taxonomy" id="48144"/>
    <lineage>
        <taxon>Eukaryota</taxon>
        <taxon>Metazoa</taxon>
        <taxon>Ecdysozoa</taxon>
        <taxon>Arthropoda</taxon>
        <taxon>Crustacea</taxon>
        <taxon>Multicrustacea</taxon>
        <taxon>Malacostraca</taxon>
        <taxon>Eumalacostraca</taxon>
        <taxon>Eucarida</taxon>
        <taxon>Euphausiacea</taxon>
        <taxon>Euphausiidae</taxon>
        <taxon>Meganyctiphanes</taxon>
    </lineage>
</organism>
<dbReference type="InterPro" id="IPR003653">
    <property type="entry name" value="Peptidase_C48_C"/>
</dbReference>
<feature type="non-terminal residue" evidence="6">
    <location>
        <position position="166"/>
    </location>
</feature>
<evidence type="ECO:0000256" key="2">
    <source>
        <dbReference type="ARBA" id="ARBA00022670"/>
    </source>
</evidence>
<comment type="caution">
    <text evidence="6">The sequence shown here is derived from an EMBL/GenBank/DDBJ whole genome shotgun (WGS) entry which is preliminary data.</text>
</comment>
<keyword evidence="3" id="KW-0378">Hydrolase</keyword>
<evidence type="ECO:0000256" key="1">
    <source>
        <dbReference type="ARBA" id="ARBA00005234"/>
    </source>
</evidence>
<feature type="non-terminal residue" evidence="6">
    <location>
        <position position="1"/>
    </location>
</feature>
<evidence type="ECO:0000313" key="6">
    <source>
        <dbReference type="EMBL" id="CAL4091567.1"/>
    </source>
</evidence>
<evidence type="ECO:0000313" key="7">
    <source>
        <dbReference type="Proteomes" id="UP001497623"/>
    </source>
</evidence>
<keyword evidence="7" id="KW-1185">Reference proteome</keyword>
<dbReference type="GO" id="GO:0000338">
    <property type="term" value="P:protein deneddylation"/>
    <property type="evidence" value="ECO:0007669"/>
    <property type="project" value="TreeGrafter"/>
</dbReference>
<proteinExistence type="inferred from homology"/>
<feature type="domain" description="Ubiquitin-like protease family profile" evidence="5">
    <location>
        <begin position="3"/>
        <end position="166"/>
    </location>
</feature>
<name>A0AAV2QL81_MEGNR</name>
<sequence>HDTTIRESDMVSLKEGNWINDSIVAFWLEYLQREICGEDKGILFVSPAMSQIIKLGEKNDIDYNLNAIGAWRNDYLFLPVNNNESKELQGGSHWSLLVYSRFDNAWYHYDSLEGANTNPALKLVERLNMYLEFEKFQYLLTQLVHSKMIIIAVEPFCYHMLIILQK</sequence>
<keyword evidence="2" id="KW-0645">Protease</keyword>
<dbReference type="PROSITE" id="PS50600">
    <property type="entry name" value="ULP_PROTEASE"/>
    <property type="match status" value="1"/>
</dbReference>
<evidence type="ECO:0000256" key="4">
    <source>
        <dbReference type="ARBA" id="ARBA00022807"/>
    </source>
</evidence>
<dbReference type="PANTHER" id="PTHR46468:SF1">
    <property type="entry name" value="SENTRIN-SPECIFIC PROTEASE 8"/>
    <property type="match status" value="1"/>
</dbReference>
<dbReference type="AlphaFoldDB" id="A0AAV2QL81"/>
<keyword evidence="4" id="KW-0788">Thiol protease</keyword>
<dbReference type="InterPro" id="IPR038765">
    <property type="entry name" value="Papain-like_cys_pep_sf"/>
</dbReference>
<evidence type="ECO:0000256" key="3">
    <source>
        <dbReference type="ARBA" id="ARBA00022801"/>
    </source>
</evidence>
<comment type="similarity">
    <text evidence="1">Belongs to the peptidase C48 family.</text>
</comment>
<dbReference type="Proteomes" id="UP001497623">
    <property type="component" value="Unassembled WGS sequence"/>
</dbReference>
<dbReference type="Pfam" id="PF02902">
    <property type="entry name" value="Peptidase_C48"/>
    <property type="match status" value="1"/>
</dbReference>
<dbReference type="InterPro" id="IPR044613">
    <property type="entry name" value="Nep1/2-like"/>
</dbReference>